<proteinExistence type="predicted"/>
<evidence type="ECO:0000313" key="2">
    <source>
        <dbReference type="EMBL" id="KAL2911185.1"/>
    </source>
</evidence>
<feature type="domain" description="CUE" evidence="1">
    <location>
        <begin position="115"/>
        <end position="157"/>
    </location>
</feature>
<dbReference type="PROSITE" id="PS51140">
    <property type="entry name" value="CUE"/>
    <property type="match status" value="1"/>
</dbReference>
<dbReference type="Proteomes" id="UP001527925">
    <property type="component" value="Unassembled WGS sequence"/>
</dbReference>
<dbReference type="Pfam" id="PF02845">
    <property type="entry name" value="CUE"/>
    <property type="match status" value="1"/>
</dbReference>
<accession>A0ABR4MV78</accession>
<comment type="caution">
    <text evidence="2">The sequence shown here is derived from an EMBL/GenBank/DDBJ whole genome shotgun (WGS) entry which is preliminary data.</text>
</comment>
<protein>
    <recommendedName>
        <fullName evidence="1">CUE domain-containing protein</fullName>
    </recommendedName>
</protein>
<dbReference type="EMBL" id="JADGIZ020000143">
    <property type="protein sequence ID" value="KAL2911185.1"/>
    <property type="molecule type" value="Genomic_DNA"/>
</dbReference>
<evidence type="ECO:0000259" key="1">
    <source>
        <dbReference type="PROSITE" id="PS51140"/>
    </source>
</evidence>
<dbReference type="SMART" id="SM00546">
    <property type="entry name" value="CUE"/>
    <property type="match status" value="1"/>
</dbReference>
<sequence>VMSQLDTRPNIVVSFNSTSEQVDLWAHSVIIKACGLGAPQCLSEATDIATVPGAAKVLEYILNSVAPEVLLSMPGYSQVPIHQPYIAVQNRVRPTGYRSLQWALQVLAAPIVTLTQPAKVDMVLAMFPNFPRSTIEIDLSHTGSVEETCERILSGALVPPPTPPPTAAATAAQSPRAGAPDLAAFAPSPYLAAKPVEAEPPKKWEATPEARQMNLRQRKEFMVQQARKWGCLLSKACFDLASC</sequence>
<keyword evidence="3" id="KW-1185">Reference proteome</keyword>
<reference evidence="2 3" key="1">
    <citation type="submission" date="2023-09" db="EMBL/GenBank/DDBJ databases">
        <title>Pangenome analysis of Batrachochytrium dendrobatidis and related Chytrids.</title>
        <authorList>
            <person name="Yacoub M.N."/>
            <person name="Stajich J.E."/>
            <person name="James T.Y."/>
        </authorList>
    </citation>
    <scope>NUCLEOTIDE SEQUENCE [LARGE SCALE GENOMIC DNA]</scope>
    <source>
        <strain evidence="2 3">JEL0888</strain>
    </source>
</reference>
<evidence type="ECO:0000313" key="3">
    <source>
        <dbReference type="Proteomes" id="UP001527925"/>
    </source>
</evidence>
<name>A0ABR4MV78_9FUNG</name>
<dbReference type="InterPro" id="IPR003892">
    <property type="entry name" value="CUE"/>
</dbReference>
<feature type="non-terminal residue" evidence="2">
    <location>
        <position position="1"/>
    </location>
</feature>
<dbReference type="Gene3D" id="1.10.8.10">
    <property type="entry name" value="DNA helicase RuvA subunit, C-terminal domain"/>
    <property type="match status" value="1"/>
</dbReference>
<organism evidence="2 3">
    <name type="scientific">Polyrhizophydium stewartii</name>
    <dbReference type="NCBI Taxonomy" id="2732419"/>
    <lineage>
        <taxon>Eukaryota</taxon>
        <taxon>Fungi</taxon>
        <taxon>Fungi incertae sedis</taxon>
        <taxon>Chytridiomycota</taxon>
        <taxon>Chytridiomycota incertae sedis</taxon>
        <taxon>Chytridiomycetes</taxon>
        <taxon>Rhizophydiales</taxon>
        <taxon>Rhizophydiales incertae sedis</taxon>
        <taxon>Polyrhizophydium</taxon>
    </lineage>
</organism>
<gene>
    <name evidence="2" type="ORF">HK105_209359</name>
</gene>
<dbReference type="CDD" id="cd14424">
    <property type="entry name" value="CUE_Cue1p_like"/>
    <property type="match status" value="1"/>
</dbReference>